<keyword evidence="2" id="KW-1185">Reference proteome</keyword>
<evidence type="ECO:0000313" key="1">
    <source>
        <dbReference type="EMBL" id="UGC97748.1"/>
    </source>
</evidence>
<protein>
    <submittedName>
        <fullName evidence="1">Uncharacterized protein</fullName>
    </submittedName>
</protein>
<name>A0AAE8YIQ3_9CAUD</name>
<organism evidence="1 2">
    <name type="scientific">Pantoea phage PdC23</name>
    <dbReference type="NCBI Taxonomy" id="2894356"/>
    <lineage>
        <taxon>Viruses</taxon>
        <taxon>Duplodnaviria</taxon>
        <taxon>Heunggongvirae</taxon>
        <taxon>Uroviricota</taxon>
        <taxon>Caudoviricetes</taxon>
        <taxon>Felixviridae</taxon>
        <taxon>Certevirus</taxon>
        <taxon>Certevirus C23</taxon>
    </lineage>
</organism>
<dbReference type="EMBL" id="OL396571">
    <property type="protein sequence ID" value="UGC97748.1"/>
    <property type="molecule type" value="Genomic_DNA"/>
</dbReference>
<dbReference type="Proteomes" id="UP000828384">
    <property type="component" value="Segment"/>
</dbReference>
<gene>
    <name evidence="1" type="ORF">pdc_035</name>
</gene>
<reference evidence="1" key="1">
    <citation type="journal article" date="2022" name="Curr. Microbiol.">
        <title>Isolation, Characterization, and Comparative Genomic Analysis of vB_Pd_C23, a Novel Bacteriophage of Pantoea dispersa.</title>
        <authorList>
            <person name="Grami E."/>
            <person name="Laadouze I."/>
            <person name="Ben Tiba S."/>
            <person name="Hafiane A."/>
            <person name="Sealey K.S."/>
            <person name="Saidi N."/>
        </authorList>
    </citation>
    <scope>NUCLEOTIDE SEQUENCE</scope>
</reference>
<sequence length="144" mass="16068">MAAMNNVPAITEEQRQELIDFMQGSRTYRYEEWSRLSKLRDQITLAALTAEPEVWIKPDSLGFPRLAGIDAVTIPYVPEYPIPLYTAPPAPVLRLPGEVSCEGLDPQEADEARNLGQCEGWNQCLSEIKSLNNQPAPPEASNEQ</sequence>
<evidence type="ECO:0000313" key="2">
    <source>
        <dbReference type="Proteomes" id="UP000828384"/>
    </source>
</evidence>
<accession>A0AAE8YIQ3</accession>
<proteinExistence type="predicted"/>